<feature type="region of interest" description="Disordered" evidence="2">
    <location>
        <begin position="97"/>
        <end position="175"/>
    </location>
</feature>
<dbReference type="InterPro" id="IPR000751">
    <property type="entry name" value="MPI_Phosphatase"/>
</dbReference>
<reference evidence="3" key="1">
    <citation type="submission" date="2021-12" db="EMBL/GenBank/DDBJ databases">
        <title>Prjna785345.</title>
        <authorList>
            <person name="Rujirawat T."/>
            <person name="Krajaejun T."/>
        </authorList>
    </citation>
    <scope>NUCLEOTIDE SEQUENCE</scope>
    <source>
        <strain evidence="3">Pi057C3</strain>
    </source>
</reference>
<dbReference type="AlphaFoldDB" id="A0AAD5LVZ8"/>
<organism evidence="3 4">
    <name type="scientific">Pythium insidiosum</name>
    <name type="common">Pythiosis disease agent</name>
    <dbReference type="NCBI Taxonomy" id="114742"/>
    <lineage>
        <taxon>Eukaryota</taxon>
        <taxon>Sar</taxon>
        <taxon>Stramenopiles</taxon>
        <taxon>Oomycota</taxon>
        <taxon>Peronosporomycetes</taxon>
        <taxon>Pythiales</taxon>
        <taxon>Pythiaceae</taxon>
        <taxon>Pythium</taxon>
    </lineage>
</organism>
<dbReference type="GO" id="GO:0005737">
    <property type="term" value="C:cytoplasm"/>
    <property type="evidence" value="ECO:0007669"/>
    <property type="project" value="TreeGrafter"/>
</dbReference>
<dbReference type="EMBL" id="JAKCXM010000431">
    <property type="protein sequence ID" value="KAJ0394153.1"/>
    <property type="molecule type" value="Genomic_DNA"/>
</dbReference>
<protein>
    <recommendedName>
        <fullName evidence="1">protein-tyrosine-phosphatase</fullName>
        <ecNumber evidence="1">3.1.3.48</ecNumber>
    </recommendedName>
</protein>
<dbReference type="GO" id="GO:0004725">
    <property type="term" value="F:protein tyrosine phosphatase activity"/>
    <property type="evidence" value="ECO:0007669"/>
    <property type="project" value="UniProtKB-EC"/>
</dbReference>
<gene>
    <name evidence="3" type="ORF">P43SY_009839</name>
</gene>
<dbReference type="PANTHER" id="PTHR10828">
    <property type="entry name" value="M-PHASE INDUCER PHOSPHATASE DUAL SPECIFICITY PHOSPHATASE CDC25"/>
    <property type="match status" value="1"/>
</dbReference>
<dbReference type="GO" id="GO:0110032">
    <property type="term" value="P:positive regulation of G2/MI transition of meiotic cell cycle"/>
    <property type="evidence" value="ECO:0007669"/>
    <property type="project" value="TreeGrafter"/>
</dbReference>
<accession>A0AAD5LVZ8</accession>
<sequence length="384" mass="41600">MPLFLASQERRRDVVEVCQAREDAVPACAERTPVVAAKTGVLEPVRTTPHSLPALAVVEKPAARTTAEPETLRAPGPRRAIARARACRVGSLLARFDEESDSGGSNGSGSGPDRRRGDSAAGSLADRPQPSRKRAAQEDAQDHADATSTAARPADDEPRSTSSAEIPDSDENETLVIRKRWKRRLEESSSQAAPSAPSAAVTPTLVRSLSSQSMLLERPKLAVERPSASATPSAAADKLHELVLPTIRSSKHPDLNVISPHTVAELLNGTYADRLDSFVLIDCRFGYEHEGGHLKELYLIDGGYKNCFETLKGEMCDPAEYLPMNHPSYADQCKRDFAALRTQATKQSKTGTFATCWSFRPIPLHCVLSPNSFEDGLPFQPLGL</sequence>
<name>A0AAD5LVZ8_PYTIN</name>
<dbReference type="PRINTS" id="PR00716">
    <property type="entry name" value="MPIPHPHTASE"/>
</dbReference>
<evidence type="ECO:0000313" key="3">
    <source>
        <dbReference type="EMBL" id="KAJ0394153.1"/>
    </source>
</evidence>
<dbReference type="SUPFAM" id="SSF52821">
    <property type="entry name" value="Rhodanese/Cell cycle control phosphatase"/>
    <property type="match status" value="1"/>
</dbReference>
<keyword evidence="4" id="KW-1185">Reference proteome</keyword>
<feature type="compositionally biased region" description="Basic and acidic residues" evidence="2">
    <location>
        <begin position="135"/>
        <end position="145"/>
    </location>
</feature>
<dbReference type="GO" id="GO:0000086">
    <property type="term" value="P:G2/M transition of mitotic cell cycle"/>
    <property type="evidence" value="ECO:0007669"/>
    <property type="project" value="TreeGrafter"/>
</dbReference>
<proteinExistence type="predicted"/>
<dbReference type="GO" id="GO:0005634">
    <property type="term" value="C:nucleus"/>
    <property type="evidence" value="ECO:0007669"/>
    <property type="project" value="TreeGrafter"/>
</dbReference>
<dbReference type="PANTHER" id="PTHR10828:SF17">
    <property type="entry name" value="PROTEIN-TYROSINE-PHOSPHATASE"/>
    <property type="match status" value="1"/>
</dbReference>
<dbReference type="EC" id="3.1.3.48" evidence="1"/>
<dbReference type="InterPro" id="IPR036873">
    <property type="entry name" value="Rhodanese-like_dom_sf"/>
</dbReference>
<dbReference type="Proteomes" id="UP001209570">
    <property type="component" value="Unassembled WGS sequence"/>
</dbReference>
<evidence type="ECO:0000256" key="2">
    <source>
        <dbReference type="SAM" id="MobiDB-lite"/>
    </source>
</evidence>
<comment type="caution">
    <text evidence="3">The sequence shown here is derived from an EMBL/GenBank/DDBJ whole genome shotgun (WGS) entry which is preliminary data.</text>
</comment>
<dbReference type="GO" id="GO:0010971">
    <property type="term" value="P:positive regulation of G2/M transition of mitotic cell cycle"/>
    <property type="evidence" value="ECO:0007669"/>
    <property type="project" value="TreeGrafter"/>
</dbReference>
<evidence type="ECO:0000313" key="4">
    <source>
        <dbReference type="Proteomes" id="UP001209570"/>
    </source>
</evidence>
<evidence type="ECO:0000256" key="1">
    <source>
        <dbReference type="ARBA" id="ARBA00013064"/>
    </source>
</evidence>
<dbReference type="Gene3D" id="3.40.250.10">
    <property type="entry name" value="Rhodanese-like domain"/>
    <property type="match status" value="2"/>
</dbReference>